<sequence length="121" mass="13824">MTFVDEDKLGLRAESVNAADRVRKIVLEKFLGHNFQLADFNWSGNYDSDNTRAYFFAPYRCETVVEIRLELDIAALATRDAIYDQCLSALKNGELALQHLELPDDRCPHSHHSLVHFARTA</sequence>
<evidence type="ECO:0000313" key="1">
    <source>
        <dbReference type="EMBL" id="AWH86564.1"/>
    </source>
</evidence>
<evidence type="ECO:0000313" key="2">
    <source>
        <dbReference type="Proteomes" id="UP000244929"/>
    </source>
</evidence>
<dbReference type="Proteomes" id="UP000244929">
    <property type="component" value="Chromosome"/>
</dbReference>
<name>A0A2S1R1P8_9FLAO</name>
<gene>
    <name evidence="1" type="ORF">HYN59_16260</name>
</gene>
<dbReference type="KEGG" id="falb:HYN59_16260"/>
<dbReference type="AlphaFoldDB" id="A0A2S1R1P8"/>
<protein>
    <submittedName>
        <fullName evidence="1">Uncharacterized protein</fullName>
    </submittedName>
</protein>
<keyword evidence="2" id="KW-1185">Reference proteome</keyword>
<accession>A0A2S1R1P8</accession>
<reference evidence="1 2" key="1">
    <citation type="submission" date="2018-04" db="EMBL/GenBank/DDBJ databases">
        <title>Genome sequencing of Flavobacterium sp. HYN0059.</title>
        <authorList>
            <person name="Yi H."/>
            <person name="Baek C."/>
        </authorList>
    </citation>
    <scope>NUCLEOTIDE SEQUENCE [LARGE SCALE GENOMIC DNA]</scope>
    <source>
        <strain evidence="1 2">HYN0059</strain>
    </source>
</reference>
<proteinExistence type="predicted"/>
<organism evidence="1 2">
    <name type="scientific">Flavobacterium album</name>
    <dbReference type="NCBI Taxonomy" id="2175091"/>
    <lineage>
        <taxon>Bacteria</taxon>
        <taxon>Pseudomonadati</taxon>
        <taxon>Bacteroidota</taxon>
        <taxon>Flavobacteriia</taxon>
        <taxon>Flavobacteriales</taxon>
        <taxon>Flavobacteriaceae</taxon>
        <taxon>Flavobacterium</taxon>
    </lineage>
</organism>
<dbReference type="EMBL" id="CP029186">
    <property type="protein sequence ID" value="AWH86564.1"/>
    <property type="molecule type" value="Genomic_DNA"/>
</dbReference>